<proteinExistence type="inferred from homology"/>
<dbReference type="Proteomes" id="UP000655589">
    <property type="component" value="Unassembled WGS sequence"/>
</dbReference>
<dbReference type="Gene3D" id="2.40.128.110">
    <property type="entry name" value="Lipid/polyisoprenoid-binding, YceI-like"/>
    <property type="match status" value="1"/>
</dbReference>
<sequence length="219" mass="24060">MAALPTRTWNGLTIPAPGTWALDENHKRLGFLAMHMMVSPVRGEFADGEAVVEVGEDPLASHVSCTIRADSITTHVADRDTHLKSPDFLDVENHPTIEFRSTGLRLQAEADPIFSWARLKAGTVGRRPHDPRQADGSFTKFLMDGLLTVRGTTRPVTLDCDFGGVGRDPYGQDIFGFHGSCEIDREEWGLLWNVALEAGGVLVARKVRIEIAGEMVRQA</sequence>
<protein>
    <submittedName>
        <fullName evidence="3">Polyisoprenoid-binding protein</fullName>
    </submittedName>
</protein>
<dbReference type="InterPro" id="IPR007372">
    <property type="entry name" value="Lipid/polyisoprenoid-bd_YceI"/>
</dbReference>
<reference evidence="3" key="1">
    <citation type="journal article" date="2014" name="Int. J. Syst. Evol. Microbiol.">
        <title>Complete genome sequence of Corynebacterium casei LMG S-19264T (=DSM 44701T), isolated from a smear-ripened cheese.</title>
        <authorList>
            <consortium name="US DOE Joint Genome Institute (JGI-PGF)"/>
            <person name="Walter F."/>
            <person name="Albersmeier A."/>
            <person name="Kalinowski J."/>
            <person name="Ruckert C."/>
        </authorList>
    </citation>
    <scope>NUCLEOTIDE SEQUENCE</scope>
    <source>
        <strain evidence="3">JCM 3051</strain>
    </source>
</reference>
<evidence type="ECO:0000313" key="3">
    <source>
        <dbReference type="EMBL" id="GGM19712.1"/>
    </source>
</evidence>
<dbReference type="SMART" id="SM00867">
    <property type="entry name" value="YceI"/>
    <property type="match status" value="1"/>
</dbReference>
<comment type="caution">
    <text evidence="3">The sequence shown here is derived from an EMBL/GenBank/DDBJ whole genome shotgun (WGS) entry which is preliminary data.</text>
</comment>
<evidence type="ECO:0000259" key="2">
    <source>
        <dbReference type="SMART" id="SM00867"/>
    </source>
</evidence>
<evidence type="ECO:0000313" key="4">
    <source>
        <dbReference type="Proteomes" id="UP000655589"/>
    </source>
</evidence>
<dbReference type="SUPFAM" id="SSF101874">
    <property type="entry name" value="YceI-like"/>
    <property type="match status" value="1"/>
</dbReference>
<accession>A0A8H9L4E5</accession>
<dbReference type="EMBL" id="BMPT01000004">
    <property type="protein sequence ID" value="GGM19712.1"/>
    <property type="molecule type" value="Genomic_DNA"/>
</dbReference>
<dbReference type="PANTHER" id="PTHR34406:SF1">
    <property type="entry name" value="PROTEIN YCEI"/>
    <property type="match status" value="1"/>
</dbReference>
<name>A0A8H9L4E5_9MICO</name>
<reference evidence="3" key="2">
    <citation type="submission" date="2020-09" db="EMBL/GenBank/DDBJ databases">
        <authorList>
            <person name="Sun Q."/>
            <person name="Ohkuma M."/>
        </authorList>
    </citation>
    <scope>NUCLEOTIDE SEQUENCE</scope>
    <source>
        <strain evidence="3">JCM 3051</strain>
    </source>
</reference>
<feature type="domain" description="Lipid/polyisoprenoid-binding YceI-like" evidence="2">
    <location>
        <begin position="19"/>
        <end position="216"/>
    </location>
</feature>
<dbReference type="RefSeq" id="WP_171104539.1">
    <property type="nucleotide sequence ID" value="NZ_BMPT01000004.1"/>
</dbReference>
<organism evidence="3 4">
    <name type="scientific">Promicromonospora citrea</name>
    <dbReference type="NCBI Taxonomy" id="43677"/>
    <lineage>
        <taxon>Bacteria</taxon>
        <taxon>Bacillati</taxon>
        <taxon>Actinomycetota</taxon>
        <taxon>Actinomycetes</taxon>
        <taxon>Micrococcales</taxon>
        <taxon>Promicromonosporaceae</taxon>
        <taxon>Promicromonospora</taxon>
    </lineage>
</organism>
<gene>
    <name evidence="3" type="ORF">GCM10010102_14090</name>
</gene>
<dbReference type="Pfam" id="PF04264">
    <property type="entry name" value="YceI"/>
    <property type="match status" value="1"/>
</dbReference>
<comment type="similarity">
    <text evidence="1">Belongs to the UPF0312 family.</text>
</comment>
<dbReference type="AlphaFoldDB" id="A0A8H9L4E5"/>
<keyword evidence="4" id="KW-1185">Reference proteome</keyword>
<dbReference type="PANTHER" id="PTHR34406">
    <property type="entry name" value="PROTEIN YCEI"/>
    <property type="match status" value="1"/>
</dbReference>
<evidence type="ECO:0000256" key="1">
    <source>
        <dbReference type="ARBA" id="ARBA00008812"/>
    </source>
</evidence>
<dbReference type="InterPro" id="IPR036761">
    <property type="entry name" value="TTHA0802/YceI-like_sf"/>
</dbReference>